<evidence type="ECO:0000256" key="1">
    <source>
        <dbReference type="PROSITE-ProRule" id="PRU00325"/>
    </source>
</evidence>
<keyword evidence="1" id="KW-0862">Zinc</keyword>
<keyword evidence="4" id="KW-1185">Reference proteome</keyword>
<comment type="caution">
    <text evidence="3">The sequence shown here is derived from an EMBL/GenBank/DDBJ whole genome shotgun (WGS) entry which is preliminary data.</text>
</comment>
<name>A0A3D9IG23_9BACL</name>
<dbReference type="Proteomes" id="UP000256977">
    <property type="component" value="Unassembled WGS sequence"/>
</dbReference>
<dbReference type="RefSeq" id="WP_116064080.1">
    <property type="nucleotide sequence ID" value="NZ_QRDZ01000029.1"/>
</dbReference>
<reference evidence="3 4" key="1">
    <citation type="submission" date="2018-07" db="EMBL/GenBank/DDBJ databases">
        <title>Genomic Encyclopedia of Type Strains, Phase III (KMG-III): the genomes of soil and plant-associated and newly described type strains.</title>
        <authorList>
            <person name="Whitman W."/>
        </authorList>
    </citation>
    <scope>NUCLEOTIDE SEQUENCE [LARGE SCALE GENOMIC DNA]</scope>
    <source>
        <strain evidence="3 4">CECT 7287</strain>
    </source>
</reference>
<dbReference type="EMBL" id="QRDZ01000029">
    <property type="protein sequence ID" value="RED60641.1"/>
    <property type="molecule type" value="Genomic_DNA"/>
</dbReference>
<sequence length="432" mass="49685">MNIRHFENEIDRTILERGYGYYIEGNILEVLCQGKNQYFVQVEGSEVYEVEITIDESGRIERSVCDCPYDLGSVCKHEVAAYYELRDILDDDSDIEVIQGPAVTHPKLAEVLSALSKEQLIEVIVEMAQQDGVLKNSLILKYSQGSDAEELDRCKKLIAAIVKKYTGRGGFIEYRKVGSFAKEIAEVLEKAWETENVLLTTDIACLVLVEAVEAFQYADDSDGDIGWLADEAVDQLHEALADNANWEPELRERLFRKLLQESERTTFDDWEDYRVALLGMCAQFADVETLRNALKANIEDLVHAYASQEYQKYTSEALHGIWLGILREYGSAEETEQFIVANLHYSSFRESLITKYKQENDFDRVVQLALEGEELDKGHAGRILKWQEIRYAAYRELQLKEEQMRLAEQLLLAGKFEYYRELQQLAGEERET</sequence>
<dbReference type="PROSITE" id="PS50966">
    <property type="entry name" value="ZF_SWIM"/>
    <property type="match status" value="1"/>
</dbReference>
<organism evidence="3 4">
    <name type="scientific">Cohnella phaseoli</name>
    <dbReference type="NCBI Taxonomy" id="456490"/>
    <lineage>
        <taxon>Bacteria</taxon>
        <taxon>Bacillati</taxon>
        <taxon>Bacillota</taxon>
        <taxon>Bacilli</taxon>
        <taxon>Bacillales</taxon>
        <taxon>Paenibacillaceae</taxon>
        <taxon>Cohnella</taxon>
    </lineage>
</organism>
<dbReference type="InterPro" id="IPR007527">
    <property type="entry name" value="Znf_SWIM"/>
</dbReference>
<keyword evidence="1" id="KW-0479">Metal-binding</keyword>
<feature type="domain" description="SWIM-type" evidence="2">
    <location>
        <begin position="48"/>
        <end position="86"/>
    </location>
</feature>
<dbReference type="GO" id="GO:0008270">
    <property type="term" value="F:zinc ion binding"/>
    <property type="evidence" value="ECO:0007669"/>
    <property type="project" value="UniProtKB-KW"/>
</dbReference>
<dbReference type="AlphaFoldDB" id="A0A3D9IG23"/>
<gene>
    <name evidence="3" type="ORF">DFP98_12954</name>
</gene>
<keyword evidence="1" id="KW-0863">Zinc-finger</keyword>
<accession>A0A3D9IG23</accession>
<evidence type="ECO:0000313" key="3">
    <source>
        <dbReference type="EMBL" id="RED60641.1"/>
    </source>
</evidence>
<proteinExistence type="predicted"/>
<dbReference type="OrthoDB" id="26424at2"/>
<evidence type="ECO:0000259" key="2">
    <source>
        <dbReference type="PROSITE" id="PS50966"/>
    </source>
</evidence>
<evidence type="ECO:0000313" key="4">
    <source>
        <dbReference type="Proteomes" id="UP000256977"/>
    </source>
</evidence>
<protein>
    <recommendedName>
        <fullName evidence="2">SWIM-type domain-containing protein</fullName>
    </recommendedName>
</protein>